<dbReference type="KEGG" id="lyk:FLP23_09225"/>
<feature type="domain" description="HTH luxR-type" evidence="3">
    <location>
        <begin position="897"/>
        <end position="962"/>
    </location>
</feature>
<dbReference type="AlphaFoldDB" id="A0A5C1Y7V2"/>
<evidence type="ECO:0000256" key="2">
    <source>
        <dbReference type="ARBA" id="ARBA00022840"/>
    </source>
</evidence>
<dbReference type="GO" id="GO:0005737">
    <property type="term" value="C:cytoplasm"/>
    <property type="evidence" value="ECO:0007669"/>
    <property type="project" value="TreeGrafter"/>
</dbReference>
<dbReference type="Gene3D" id="1.25.40.10">
    <property type="entry name" value="Tetratricopeptide repeat domain"/>
    <property type="match status" value="1"/>
</dbReference>
<dbReference type="GO" id="GO:0003677">
    <property type="term" value="F:DNA binding"/>
    <property type="evidence" value="ECO:0007669"/>
    <property type="project" value="InterPro"/>
</dbReference>
<dbReference type="SUPFAM" id="SSF52540">
    <property type="entry name" value="P-loop containing nucleoside triphosphate hydrolases"/>
    <property type="match status" value="1"/>
</dbReference>
<dbReference type="PANTHER" id="PTHR16305:SF35">
    <property type="entry name" value="TRANSCRIPTIONAL ACTIVATOR DOMAIN"/>
    <property type="match status" value="1"/>
</dbReference>
<name>A0A5C1Y7V2_9MICO</name>
<dbReference type="PROSITE" id="PS50043">
    <property type="entry name" value="HTH_LUXR_2"/>
    <property type="match status" value="1"/>
</dbReference>
<reference evidence="4 5" key="1">
    <citation type="submission" date="2019-09" db="EMBL/GenBank/DDBJ databases">
        <title>Genome sequencing of strain KACC 19322.</title>
        <authorList>
            <person name="Heo J."/>
            <person name="Kim S.-J."/>
            <person name="Kim J.-S."/>
            <person name="Hong S.-B."/>
            <person name="Kwon S.-W."/>
        </authorList>
    </citation>
    <scope>NUCLEOTIDE SEQUENCE [LARGE SCALE GENOMIC DNA]</scope>
    <source>
        <strain evidence="4 5">KACC 19322</strain>
    </source>
</reference>
<dbReference type="GO" id="GO:0006355">
    <property type="term" value="P:regulation of DNA-templated transcription"/>
    <property type="evidence" value="ECO:0007669"/>
    <property type="project" value="InterPro"/>
</dbReference>
<accession>A0A5C1Y7V2</accession>
<dbReference type="PRINTS" id="PR00038">
    <property type="entry name" value="HTHLUXR"/>
</dbReference>
<dbReference type="InterPro" id="IPR036388">
    <property type="entry name" value="WH-like_DNA-bd_sf"/>
</dbReference>
<dbReference type="OrthoDB" id="5476461at2"/>
<dbReference type="InterPro" id="IPR000792">
    <property type="entry name" value="Tscrpt_reg_LuxR_C"/>
</dbReference>
<gene>
    <name evidence="4" type="ORF">FLP23_09225</name>
</gene>
<keyword evidence="2" id="KW-0067">ATP-binding</keyword>
<evidence type="ECO:0000313" key="4">
    <source>
        <dbReference type="EMBL" id="QEO10173.1"/>
    </source>
</evidence>
<dbReference type="Proteomes" id="UP000322159">
    <property type="component" value="Chromosome"/>
</dbReference>
<dbReference type="InterPro" id="IPR011990">
    <property type="entry name" value="TPR-like_helical_dom_sf"/>
</dbReference>
<dbReference type="Pfam" id="PF13191">
    <property type="entry name" value="AAA_16"/>
    <property type="match status" value="1"/>
</dbReference>
<dbReference type="EMBL" id="CP043504">
    <property type="protein sequence ID" value="QEO10173.1"/>
    <property type="molecule type" value="Genomic_DNA"/>
</dbReference>
<dbReference type="Pfam" id="PF00196">
    <property type="entry name" value="GerE"/>
    <property type="match status" value="1"/>
</dbReference>
<dbReference type="InterPro" id="IPR016032">
    <property type="entry name" value="Sig_transdc_resp-reg_C-effctor"/>
</dbReference>
<evidence type="ECO:0000313" key="5">
    <source>
        <dbReference type="Proteomes" id="UP000322159"/>
    </source>
</evidence>
<organism evidence="4 5">
    <name type="scientific">Protaetiibacter larvae</name>
    <dbReference type="NCBI Taxonomy" id="2592654"/>
    <lineage>
        <taxon>Bacteria</taxon>
        <taxon>Bacillati</taxon>
        <taxon>Actinomycetota</taxon>
        <taxon>Actinomycetes</taxon>
        <taxon>Micrococcales</taxon>
        <taxon>Microbacteriaceae</taxon>
        <taxon>Protaetiibacter</taxon>
    </lineage>
</organism>
<sequence length="962" mass="103191">MSAPLSSPMVGRAVELAALEEALADAEAGSARIEVIGGEAGIGKTRLLEEFLARVDPRIVVTRGQCVEFGAVTPPYAPLTGVFRGLAAAFGEQAVFDAAAGGAATLRALVELRTPVERDERLGVERLDEVVTTVLEQLSADRPVVVAIEDLHWADPATLHVLRFLARMQRTGRLLVVLSYRSDDVGRGHPLRGLLAELERNRRARRILLDRLDAGEVRDQAQGILGTLVTLESTRELFERSEGVPFFVEELLSCGIGGGAAPVPATLRELLLARYETLDEAARRVARVLAAGRGRVGHEVFTEVAEASTALDPSSLDTALRAAVEAGVISIVGNGYDFRHALVRDAVVEELLPGESARIHTAYARVLEARPGEPARQAARAVLISSHWMEAHALDEAFRASVDGMRLSRAAFAHAAAAQLGERALALWDRVDDPDMVAGISHVELLELVARLWRSAGEPGRARATIEQAVAEVDRADPRAHASVLRTQALILDADGRSEALELYEQALALLPAEADPVLRAAILAEAASKYMVSGRSELALERATEALAIAPPDARRSRSVAANILGGTLTHLGRIDEGAAQYALALREAGDDRDALLRYHVNYSDTLHLLGRFEESVAVALEGCRIAEEAGVARTSGAILALNTVDPLFALGEWDRADALIENSLELDPPIVFLVYLRRARIRSVLWRGDPMHALELFERWREAMLQLAAFEDQVAAGLALDIAEVQLALDDLDAAWAWAGRLLDPAPLASAPWELPIAPVLARIIARRRERAGDPGLLSREVARLREVIARDQWPTRAVWAAAAEAELGGGSGAGDDVGLWVAALAAAAAPGTPIVTRLRLRYGLARAQLLAGDRATAVETLTALAAEARTLGAGLMVDAAERLVRDAGLVPHAASAEDRELTARERQVLDLIADGLSNGQIAERLFISRKTVSVHVSAILRKLGASSRTEAVALSARRV</sequence>
<proteinExistence type="predicted"/>
<evidence type="ECO:0000259" key="3">
    <source>
        <dbReference type="PROSITE" id="PS50043"/>
    </source>
</evidence>
<protein>
    <submittedName>
        <fullName evidence="4">AAA family ATPase</fullName>
    </submittedName>
</protein>
<dbReference type="Gene3D" id="1.10.10.10">
    <property type="entry name" value="Winged helix-like DNA-binding domain superfamily/Winged helix DNA-binding domain"/>
    <property type="match status" value="1"/>
</dbReference>
<dbReference type="SUPFAM" id="SSF46894">
    <property type="entry name" value="C-terminal effector domain of the bipartite response regulators"/>
    <property type="match status" value="1"/>
</dbReference>
<evidence type="ECO:0000256" key="1">
    <source>
        <dbReference type="ARBA" id="ARBA00022741"/>
    </source>
</evidence>
<keyword evidence="5" id="KW-1185">Reference proteome</keyword>
<dbReference type="GO" id="GO:0005524">
    <property type="term" value="F:ATP binding"/>
    <property type="evidence" value="ECO:0007669"/>
    <property type="project" value="UniProtKB-KW"/>
</dbReference>
<dbReference type="InterPro" id="IPR041664">
    <property type="entry name" value="AAA_16"/>
</dbReference>
<dbReference type="GO" id="GO:0004016">
    <property type="term" value="F:adenylate cyclase activity"/>
    <property type="evidence" value="ECO:0007669"/>
    <property type="project" value="TreeGrafter"/>
</dbReference>
<dbReference type="RefSeq" id="WP_149325590.1">
    <property type="nucleotide sequence ID" value="NZ_CP043504.1"/>
</dbReference>
<dbReference type="PANTHER" id="PTHR16305">
    <property type="entry name" value="TESTICULAR SOLUBLE ADENYLYL CYCLASE"/>
    <property type="match status" value="1"/>
</dbReference>
<dbReference type="InterPro" id="IPR027417">
    <property type="entry name" value="P-loop_NTPase"/>
</dbReference>
<dbReference type="SUPFAM" id="SSF48452">
    <property type="entry name" value="TPR-like"/>
    <property type="match status" value="1"/>
</dbReference>
<dbReference type="SMART" id="SM00421">
    <property type="entry name" value="HTH_LUXR"/>
    <property type="match status" value="1"/>
</dbReference>
<dbReference type="CDD" id="cd06170">
    <property type="entry name" value="LuxR_C_like"/>
    <property type="match status" value="1"/>
</dbReference>
<keyword evidence="1" id="KW-0547">Nucleotide-binding</keyword>
<dbReference type="PROSITE" id="PS00622">
    <property type="entry name" value="HTH_LUXR_1"/>
    <property type="match status" value="1"/>
</dbReference>